<dbReference type="GO" id="GO:0031956">
    <property type="term" value="F:medium-chain fatty acid-CoA ligase activity"/>
    <property type="evidence" value="ECO:0007669"/>
    <property type="project" value="TreeGrafter"/>
</dbReference>
<evidence type="ECO:0000313" key="5">
    <source>
        <dbReference type="EMBL" id="QGT78054.1"/>
    </source>
</evidence>
<dbReference type="Gene3D" id="3.40.50.12780">
    <property type="entry name" value="N-terminal domain of ligase-like"/>
    <property type="match status" value="1"/>
</dbReference>
<sequence length="510" mass="56072">MQDTIHNLIRARAEATPRKTALIFRERRIDYQTLVDKIDRLAAGLQGMGVRPGSHLALFAGNSVEFALVLLATARLGATVVPLPLTLRGDFRRRALERTDCQFVIGWFTVIEQLLDEGELDASQMVTLGRSVAGTRLFEDLLIEEPDSTALPAVSADMPYILTMTSGSTGDPKPIVFSQATKIRRAFDATQAIYGLGADDVVLVSTPLYHSLAQRSLLLPLMLGGTAVIMPKFTPGAWLEAVASERVSFLFAVSNQLEALVESALLGQYDLGSLRTVISSSAPLANTSKQALLRHFDCDIREIYGASEIGVATELSLRDDRDKYESVGRPLPFVSVKITDEHRQPLETGQVGEIACRTTTGFLGYYRDEEATRASMDQAGFFYTGDLGRLDDEGYLYYVGRKKEVIITGGINVYPKDVEEVVLASGMVAECAVVGVPDARFGEAVVAVITPKPDGEPDLRALRQFCNSRLTDYQMPQAFEVMESLPRNQMGKVMKRELRDTFEQARVSAR</sequence>
<dbReference type="RefSeq" id="WP_156573275.1">
    <property type="nucleotide sequence ID" value="NZ_CP046415.1"/>
</dbReference>
<dbReference type="InterPro" id="IPR025110">
    <property type="entry name" value="AMP-bd_C"/>
</dbReference>
<dbReference type="InterPro" id="IPR045851">
    <property type="entry name" value="AMP-bd_C_sf"/>
</dbReference>
<dbReference type="PANTHER" id="PTHR43201">
    <property type="entry name" value="ACYL-COA SYNTHETASE"/>
    <property type="match status" value="1"/>
</dbReference>
<dbReference type="InterPro" id="IPR020845">
    <property type="entry name" value="AMP-binding_CS"/>
</dbReference>
<dbReference type="PANTHER" id="PTHR43201:SF5">
    <property type="entry name" value="MEDIUM-CHAIN ACYL-COA LIGASE ACSF2, MITOCHONDRIAL"/>
    <property type="match status" value="1"/>
</dbReference>
<keyword evidence="2" id="KW-0436">Ligase</keyword>
<dbReference type="Pfam" id="PF13193">
    <property type="entry name" value="AMP-binding_C"/>
    <property type="match status" value="1"/>
</dbReference>
<proteinExistence type="inferred from homology"/>
<comment type="similarity">
    <text evidence="1">Belongs to the ATP-dependent AMP-binding enzyme family.</text>
</comment>
<evidence type="ECO:0000256" key="1">
    <source>
        <dbReference type="ARBA" id="ARBA00006432"/>
    </source>
</evidence>
<organism evidence="5 6">
    <name type="scientific">Guyparkeria halophila</name>
    <dbReference type="NCBI Taxonomy" id="47960"/>
    <lineage>
        <taxon>Bacteria</taxon>
        <taxon>Pseudomonadati</taxon>
        <taxon>Pseudomonadota</taxon>
        <taxon>Gammaproteobacteria</taxon>
        <taxon>Chromatiales</taxon>
        <taxon>Thioalkalibacteraceae</taxon>
        <taxon>Guyparkeria</taxon>
    </lineage>
</organism>
<dbReference type="AlphaFoldDB" id="A0A6I6D378"/>
<feature type="domain" description="AMP-dependent synthetase/ligase" evidence="3">
    <location>
        <begin position="10"/>
        <end position="366"/>
    </location>
</feature>
<name>A0A6I6D378_9GAMM</name>
<protein>
    <submittedName>
        <fullName evidence="5">AMP-binding protein</fullName>
    </submittedName>
</protein>
<evidence type="ECO:0000259" key="3">
    <source>
        <dbReference type="Pfam" id="PF00501"/>
    </source>
</evidence>
<evidence type="ECO:0000259" key="4">
    <source>
        <dbReference type="Pfam" id="PF13193"/>
    </source>
</evidence>
<evidence type="ECO:0000256" key="2">
    <source>
        <dbReference type="ARBA" id="ARBA00022598"/>
    </source>
</evidence>
<dbReference type="GO" id="GO:0006631">
    <property type="term" value="P:fatty acid metabolic process"/>
    <property type="evidence" value="ECO:0007669"/>
    <property type="project" value="TreeGrafter"/>
</dbReference>
<accession>A0A6I6D378</accession>
<gene>
    <name evidence="5" type="ORF">GM160_03620</name>
</gene>
<dbReference type="Pfam" id="PF00501">
    <property type="entry name" value="AMP-binding"/>
    <property type="match status" value="1"/>
</dbReference>
<dbReference type="EMBL" id="CP046415">
    <property type="protein sequence ID" value="QGT78054.1"/>
    <property type="molecule type" value="Genomic_DNA"/>
</dbReference>
<keyword evidence="6" id="KW-1185">Reference proteome</keyword>
<reference evidence="5 6" key="1">
    <citation type="submission" date="2019-11" db="EMBL/GenBank/DDBJ databases">
        <authorList>
            <person name="Zhang J."/>
            <person name="Sun C."/>
        </authorList>
    </citation>
    <scope>NUCLEOTIDE SEQUENCE [LARGE SCALE GENOMIC DNA]</scope>
    <source>
        <strain evidence="6">sp2</strain>
    </source>
</reference>
<dbReference type="Proteomes" id="UP000427716">
    <property type="component" value="Chromosome"/>
</dbReference>
<dbReference type="Gene3D" id="3.30.300.30">
    <property type="match status" value="1"/>
</dbReference>
<dbReference type="InterPro" id="IPR042099">
    <property type="entry name" value="ANL_N_sf"/>
</dbReference>
<dbReference type="InterPro" id="IPR000873">
    <property type="entry name" value="AMP-dep_synth/lig_dom"/>
</dbReference>
<dbReference type="KEGG" id="ghl:GM160_03620"/>
<dbReference type="PROSITE" id="PS00455">
    <property type="entry name" value="AMP_BINDING"/>
    <property type="match status" value="1"/>
</dbReference>
<evidence type="ECO:0000313" key="6">
    <source>
        <dbReference type="Proteomes" id="UP000427716"/>
    </source>
</evidence>
<feature type="domain" description="AMP-binding enzyme C-terminal" evidence="4">
    <location>
        <begin position="418"/>
        <end position="492"/>
    </location>
</feature>
<dbReference type="SUPFAM" id="SSF56801">
    <property type="entry name" value="Acetyl-CoA synthetase-like"/>
    <property type="match status" value="1"/>
</dbReference>